<evidence type="ECO:0000256" key="2">
    <source>
        <dbReference type="ARBA" id="ARBA00017940"/>
    </source>
</evidence>
<dbReference type="SUPFAM" id="SSF47598">
    <property type="entry name" value="Ribbon-helix-helix"/>
    <property type="match status" value="1"/>
</dbReference>
<dbReference type="InterPro" id="IPR010985">
    <property type="entry name" value="Ribbon_hlx_hlx"/>
</dbReference>
<proteinExistence type="inferred from homology"/>
<comment type="caution">
    <text evidence="5">The sequence shown here is derived from an EMBL/GenBank/DDBJ whole genome shotgun (WGS) entry which is preliminary data.</text>
</comment>
<dbReference type="Proteomes" id="UP001375382">
    <property type="component" value="Unassembled WGS sequence"/>
</dbReference>
<dbReference type="PANTHER" id="PTHR36582:SF2">
    <property type="entry name" value="ANTITOXIN PARD"/>
    <property type="match status" value="1"/>
</dbReference>
<keyword evidence="6" id="KW-1185">Reference proteome</keyword>
<dbReference type="PANTHER" id="PTHR36582">
    <property type="entry name" value="ANTITOXIN PARD"/>
    <property type="match status" value="1"/>
</dbReference>
<accession>A0ABU8C610</accession>
<protein>
    <recommendedName>
        <fullName evidence="2">Antitoxin ParD</fullName>
    </recommendedName>
</protein>
<reference evidence="5 6" key="1">
    <citation type="journal article" date="2023" name="Ecotoxicol. Environ. Saf.">
        <title>Mercury remediation potential of mercury-resistant strain Rheinheimera metallidurans sp. nov. isolated from a municipal waste dumping site.</title>
        <authorList>
            <person name="Yadav V."/>
            <person name="Manjhi A."/>
            <person name="Vadakedath N."/>
        </authorList>
    </citation>
    <scope>NUCLEOTIDE SEQUENCE [LARGE SCALE GENOMIC DNA]</scope>
    <source>
        <strain evidence="5 6">E-49</strain>
    </source>
</reference>
<dbReference type="Gene3D" id="6.10.10.120">
    <property type="entry name" value="Antitoxin ParD1-like"/>
    <property type="match status" value="1"/>
</dbReference>
<organism evidence="5 6">
    <name type="scientific">Rheinheimera muenzenbergensis</name>
    <dbReference type="NCBI Taxonomy" id="1193628"/>
    <lineage>
        <taxon>Bacteria</taxon>
        <taxon>Pseudomonadati</taxon>
        <taxon>Pseudomonadota</taxon>
        <taxon>Gammaproteobacteria</taxon>
        <taxon>Chromatiales</taxon>
        <taxon>Chromatiaceae</taxon>
        <taxon>Rheinheimera</taxon>
    </lineage>
</organism>
<evidence type="ECO:0000256" key="1">
    <source>
        <dbReference type="ARBA" id="ARBA00008580"/>
    </source>
</evidence>
<dbReference type="NCBIfam" id="TIGR02606">
    <property type="entry name" value="antidote_CC2985"/>
    <property type="match status" value="1"/>
</dbReference>
<evidence type="ECO:0000256" key="4">
    <source>
        <dbReference type="ARBA" id="ARBA00037106"/>
    </source>
</evidence>
<comment type="similarity">
    <text evidence="1">Belongs to the ParD antitoxin family.</text>
</comment>
<name>A0ABU8C610_9GAMM</name>
<evidence type="ECO:0000313" key="6">
    <source>
        <dbReference type="Proteomes" id="UP001375382"/>
    </source>
</evidence>
<dbReference type="Pfam" id="PF03693">
    <property type="entry name" value="ParD_antitoxin"/>
    <property type="match status" value="1"/>
</dbReference>
<gene>
    <name evidence="5" type="ORF">MN202_08395</name>
</gene>
<dbReference type="RefSeq" id="WP_335735655.1">
    <property type="nucleotide sequence ID" value="NZ_JALAAR010000005.1"/>
</dbReference>
<sequence length="87" mass="9660">MTVVRKTITLTEQQGDWVKTRIASGDFTNDSEYFRDLIRRDQARNAQLEAVRAALIEGEQSGISPRSAEDILQAARARLKADGTIPA</sequence>
<dbReference type="EMBL" id="JALAAR010000005">
    <property type="protein sequence ID" value="MEH8017249.1"/>
    <property type="molecule type" value="Genomic_DNA"/>
</dbReference>
<dbReference type="InterPro" id="IPR022789">
    <property type="entry name" value="ParD"/>
</dbReference>
<evidence type="ECO:0000256" key="3">
    <source>
        <dbReference type="ARBA" id="ARBA00022649"/>
    </source>
</evidence>
<keyword evidence="3" id="KW-1277">Toxin-antitoxin system</keyword>
<comment type="function">
    <text evidence="4">Antitoxin component of a type II toxin-antitoxin (TA) system. Neutralizes the effect of toxin ParE.</text>
</comment>
<evidence type="ECO:0000313" key="5">
    <source>
        <dbReference type="EMBL" id="MEH8017249.1"/>
    </source>
</evidence>
<dbReference type="InterPro" id="IPR038296">
    <property type="entry name" value="ParD_sf"/>
</dbReference>